<name>A0A9P8CJV8_9HYPO</name>
<dbReference type="OrthoDB" id="5336565at2759"/>
<comment type="caution">
    <text evidence="2">The sequence shown here is derived from an EMBL/GenBank/DDBJ whole genome shotgun (WGS) entry which is preliminary data.</text>
</comment>
<keyword evidence="3" id="KW-1185">Reference proteome</keyword>
<feature type="region of interest" description="Disordered" evidence="1">
    <location>
        <begin position="1"/>
        <end position="58"/>
    </location>
</feature>
<feature type="compositionally biased region" description="Basic and acidic residues" evidence="1">
    <location>
        <begin position="73"/>
        <end position="84"/>
    </location>
</feature>
<proteinExistence type="predicted"/>
<dbReference type="EMBL" id="MU251314">
    <property type="protein sequence ID" value="KAG9249402.1"/>
    <property type="molecule type" value="Genomic_DNA"/>
</dbReference>
<feature type="region of interest" description="Disordered" evidence="1">
    <location>
        <begin position="71"/>
        <end position="163"/>
    </location>
</feature>
<protein>
    <submittedName>
        <fullName evidence="2">Uncharacterized protein</fullName>
    </submittedName>
</protein>
<organism evidence="2 3">
    <name type="scientific">Emericellopsis atlantica</name>
    <dbReference type="NCBI Taxonomy" id="2614577"/>
    <lineage>
        <taxon>Eukaryota</taxon>
        <taxon>Fungi</taxon>
        <taxon>Dikarya</taxon>
        <taxon>Ascomycota</taxon>
        <taxon>Pezizomycotina</taxon>
        <taxon>Sordariomycetes</taxon>
        <taxon>Hypocreomycetidae</taxon>
        <taxon>Hypocreales</taxon>
        <taxon>Bionectriaceae</taxon>
        <taxon>Emericellopsis</taxon>
    </lineage>
</organism>
<feature type="compositionally biased region" description="Basic and acidic residues" evidence="1">
    <location>
        <begin position="487"/>
        <end position="497"/>
    </location>
</feature>
<dbReference type="RefSeq" id="XP_046113326.1">
    <property type="nucleotide sequence ID" value="XM_046261815.1"/>
</dbReference>
<feature type="region of interest" description="Disordered" evidence="1">
    <location>
        <begin position="462"/>
        <end position="515"/>
    </location>
</feature>
<sequence length="515" mass="56865">MVVFHDSFSPSAIPTSRKRRYSPHSSPPPADDAAHTSSKKRKICHPTSPPPEFWDNLTRKSQIPLTTNALQELNRRNTQRERRNVAPLPPLRRSCRLAARPARFASHGGPDSRDLRGYRMPTGLGNEMRSSTPSSLGRRKRGSQSPEKSSGTPNTTTTKSTGPYDRAYLQHHVDNGFLPDGYEYPDGRALSEAENIEEFRQFISQARASLSPSRFSGDDFRCFKRANNHATKERQVMTTVMPIIEGAVGDTKCVAGEIPFTNLDHLTDGTLAAANPDRYYGARPEQLRGTVRAQLSGRIIPSTQEDLPIAPNFFVEVKGPDGSAAVAERQLLNVMALGERGQCDLHSFRCSKPMYKNQAHTIGCTYQAGQLKMYATHVVDPSEPGAQPVFVMTQVDSWSLTGNPKSCREGIAAYRNARDWAKKERDQGIEQANHRAADRNLDDLGLSVLSEASAAETAELTSQTTLTNHGSNALSIHGSDTSEDELSLDHRPPDKRNTVPGKILTTRPNRSLRES</sequence>
<evidence type="ECO:0000256" key="1">
    <source>
        <dbReference type="SAM" id="MobiDB-lite"/>
    </source>
</evidence>
<reference evidence="2" key="1">
    <citation type="journal article" date="2021" name="IMA Fungus">
        <title>Genomic characterization of three marine fungi, including Emericellopsis atlantica sp. nov. with signatures of a generalist lifestyle and marine biomass degradation.</title>
        <authorList>
            <person name="Hagestad O.C."/>
            <person name="Hou L."/>
            <person name="Andersen J.H."/>
            <person name="Hansen E.H."/>
            <person name="Altermark B."/>
            <person name="Li C."/>
            <person name="Kuhnert E."/>
            <person name="Cox R.J."/>
            <person name="Crous P.W."/>
            <person name="Spatafora J.W."/>
            <person name="Lail K."/>
            <person name="Amirebrahimi M."/>
            <person name="Lipzen A."/>
            <person name="Pangilinan J."/>
            <person name="Andreopoulos W."/>
            <person name="Hayes R.D."/>
            <person name="Ng V."/>
            <person name="Grigoriev I.V."/>
            <person name="Jackson S.A."/>
            <person name="Sutton T.D.S."/>
            <person name="Dobson A.D.W."/>
            <person name="Rama T."/>
        </authorList>
    </citation>
    <scope>NUCLEOTIDE SEQUENCE</scope>
    <source>
        <strain evidence="2">TS7</strain>
    </source>
</reference>
<evidence type="ECO:0000313" key="2">
    <source>
        <dbReference type="EMBL" id="KAG9249402.1"/>
    </source>
</evidence>
<dbReference type="GeneID" id="70292718"/>
<dbReference type="AlphaFoldDB" id="A0A9P8CJV8"/>
<evidence type="ECO:0000313" key="3">
    <source>
        <dbReference type="Proteomes" id="UP000887229"/>
    </source>
</evidence>
<dbReference type="Proteomes" id="UP000887229">
    <property type="component" value="Unassembled WGS sequence"/>
</dbReference>
<feature type="compositionally biased region" description="Low complexity" evidence="1">
    <location>
        <begin position="148"/>
        <end position="163"/>
    </location>
</feature>
<accession>A0A9P8CJV8</accession>
<gene>
    <name evidence="2" type="ORF">F5Z01DRAFT_631794</name>
</gene>